<feature type="binding site" evidence="18">
    <location>
        <begin position="138"/>
        <end position="144"/>
    </location>
    <ligand>
        <name>(6S)-NADPHX</name>
        <dbReference type="ChEBI" id="CHEBI:64076"/>
    </ligand>
</feature>
<keyword evidence="10 17" id="KW-0520">NAD</keyword>
<keyword evidence="7 17" id="KW-0067">ATP-binding</keyword>
<dbReference type="HAMAP" id="MF_01966">
    <property type="entry name" value="NADHX_epimerase"/>
    <property type="match status" value="1"/>
</dbReference>
<evidence type="ECO:0000256" key="4">
    <source>
        <dbReference type="ARBA" id="ARBA00009524"/>
    </source>
</evidence>
<feature type="binding site" evidence="18">
    <location>
        <begin position="65"/>
        <end position="69"/>
    </location>
    <ligand>
        <name>(6S)-NADPHX</name>
        <dbReference type="ChEBI" id="CHEBI:64076"/>
    </ligand>
</feature>
<dbReference type="PIRSF" id="PIRSF017184">
    <property type="entry name" value="Nnr"/>
    <property type="match status" value="1"/>
</dbReference>
<evidence type="ECO:0000313" key="22">
    <source>
        <dbReference type="EMBL" id="MDL5032234.1"/>
    </source>
</evidence>
<dbReference type="Gene3D" id="3.40.50.10260">
    <property type="entry name" value="YjeF N-terminal domain"/>
    <property type="match status" value="1"/>
</dbReference>
<dbReference type="SUPFAM" id="SSF64153">
    <property type="entry name" value="YjeF N-terminal domain-like"/>
    <property type="match status" value="1"/>
</dbReference>
<comment type="caution">
    <text evidence="22">The sequence shown here is derived from an EMBL/GenBank/DDBJ whole genome shotgun (WGS) entry which is preliminary data.</text>
</comment>
<dbReference type="Pfam" id="PF03853">
    <property type="entry name" value="YjeF_N"/>
    <property type="match status" value="1"/>
</dbReference>
<evidence type="ECO:0000256" key="7">
    <source>
        <dbReference type="ARBA" id="ARBA00022840"/>
    </source>
</evidence>
<comment type="similarity">
    <text evidence="17">Belongs to the NnrD/CARKD family.</text>
</comment>
<feature type="binding site" evidence="17">
    <location>
        <position position="274"/>
    </location>
    <ligand>
        <name>(6S)-NADPHX</name>
        <dbReference type="ChEBI" id="CHEBI:64076"/>
    </ligand>
</feature>
<comment type="similarity">
    <text evidence="18">Belongs to the NnrE/AIBP family.</text>
</comment>
<dbReference type="NCBIfam" id="TIGR00196">
    <property type="entry name" value="yjeF_cterm"/>
    <property type="match status" value="1"/>
</dbReference>
<keyword evidence="5 18" id="KW-0479">Metal-binding</keyword>
<keyword evidence="13" id="KW-0511">Multifunctional enzyme</keyword>
<comment type="function">
    <text evidence="18">Catalyzes the epimerization of the S- and R-forms of NAD(P)HX, a damaged form of NAD(P)H that is a result of enzymatic or heat-dependent hydration. This is a prerequisite for the S-specific NAD(P)H-hydrate dehydratase to allow the repair of both epimers of NAD(P)HX.</text>
</comment>
<comment type="catalytic activity">
    <reaction evidence="1 18 19">
        <text>(6R)-NADHX = (6S)-NADHX</text>
        <dbReference type="Rhea" id="RHEA:32215"/>
        <dbReference type="ChEBI" id="CHEBI:64074"/>
        <dbReference type="ChEBI" id="CHEBI:64075"/>
        <dbReference type="EC" id="5.1.99.6"/>
    </reaction>
</comment>
<feature type="binding site" evidence="18">
    <location>
        <position position="170"/>
    </location>
    <ligand>
        <name>K(+)</name>
        <dbReference type="ChEBI" id="CHEBI:29103"/>
    </ligand>
</feature>
<evidence type="ECO:0000256" key="2">
    <source>
        <dbReference type="ARBA" id="ARBA00000909"/>
    </source>
</evidence>
<dbReference type="Pfam" id="PF01256">
    <property type="entry name" value="Carb_kinase"/>
    <property type="match status" value="1"/>
</dbReference>
<dbReference type="InterPro" id="IPR036652">
    <property type="entry name" value="YjeF_N_dom_sf"/>
</dbReference>
<evidence type="ECO:0000256" key="11">
    <source>
        <dbReference type="ARBA" id="ARBA00023235"/>
    </source>
</evidence>
<evidence type="ECO:0000259" key="20">
    <source>
        <dbReference type="PROSITE" id="PS51383"/>
    </source>
</evidence>
<evidence type="ECO:0000256" key="16">
    <source>
        <dbReference type="ARBA" id="ARBA00049209"/>
    </source>
</evidence>
<feature type="binding site" evidence="18">
    <location>
        <position position="167"/>
    </location>
    <ligand>
        <name>(6S)-NADPHX</name>
        <dbReference type="ChEBI" id="CHEBI:64076"/>
    </ligand>
</feature>
<dbReference type="InterPro" id="IPR030677">
    <property type="entry name" value="Nnr"/>
</dbReference>
<dbReference type="EMBL" id="JASVDS010000002">
    <property type="protein sequence ID" value="MDL5032234.1"/>
    <property type="molecule type" value="Genomic_DNA"/>
</dbReference>
<comment type="function">
    <text evidence="14 19">Bifunctional enzyme that catalyzes the epimerization of the S- and R-forms of NAD(P)HX and the dehydration of the S-form of NAD(P)HX at the expense of ADP, which is converted to AMP. This allows the repair of both epimers of NAD(P)HX, a damaged form of NAD(P)H that is a result of enzymatic or heat-dependent hydration.</text>
</comment>
<evidence type="ECO:0000259" key="21">
    <source>
        <dbReference type="PROSITE" id="PS51385"/>
    </source>
</evidence>
<feature type="binding site" evidence="17">
    <location>
        <position position="462"/>
    </location>
    <ligand>
        <name>AMP</name>
        <dbReference type="ChEBI" id="CHEBI:456215"/>
    </ligand>
</feature>
<organism evidence="22 23">
    <name type="scientific">Roseateles subflavus</name>
    <dbReference type="NCBI Taxonomy" id="3053353"/>
    <lineage>
        <taxon>Bacteria</taxon>
        <taxon>Pseudomonadati</taxon>
        <taxon>Pseudomonadota</taxon>
        <taxon>Betaproteobacteria</taxon>
        <taxon>Burkholderiales</taxon>
        <taxon>Sphaerotilaceae</taxon>
        <taxon>Roseateles</taxon>
    </lineage>
</organism>
<dbReference type="SUPFAM" id="SSF53613">
    <property type="entry name" value="Ribokinase-like"/>
    <property type="match status" value="1"/>
</dbReference>
<evidence type="ECO:0000256" key="6">
    <source>
        <dbReference type="ARBA" id="ARBA00022741"/>
    </source>
</evidence>
<feature type="binding site" evidence="17">
    <location>
        <position position="340"/>
    </location>
    <ligand>
        <name>(6S)-NADPHX</name>
        <dbReference type="ChEBI" id="CHEBI:64076"/>
    </ligand>
</feature>
<dbReference type="InterPro" id="IPR004443">
    <property type="entry name" value="YjeF_N_dom"/>
</dbReference>
<feature type="domain" description="YjeF C-terminal" evidence="20">
    <location>
        <begin position="239"/>
        <end position="519"/>
    </location>
</feature>
<gene>
    <name evidence="18" type="primary">nnrE</name>
    <name evidence="17" type="synonym">nnrD</name>
    <name evidence="22" type="ORF">QRD43_09990</name>
</gene>
<keyword evidence="23" id="KW-1185">Reference proteome</keyword>
<evidence type="ECO:0000256" key="8">
    <source>
        <dbReference type="ARBA" id="ARBA00022857"/>
    </source>
</evidence>
<dbReference type="HAMAP" id="MF_01965">
    <property type="entry name" value="NADHX_dehydratase"/>
    <property type="match status" value="1"/>
</dbReference>
<dbReference type="InterPro" id="IPR017953">
    <property type="entry name" value="Carbohydrate_kinase_pred_CS"/>
</dbReference>
<comment type="similarity">
    <text evidence="3 19">In the N-terminal section; belongs to the NnrE/AIBP family.</text>
</comment>
<dbReference type="EC" id="5.1.99.6" evidence="19"/>
<feature type="domain" description="YjeF N-terminal" evidence="21">
    <location>
        <begin position="19"/>
        <end position="231"/>
    </location>
</feature>
<dbReference type="PANTHER" id="PTHR12592:SF0">
    <property type="entry name" value="ATP-DEPENDENT (S)-NAD(P)H-HYDRATE DEHYDRATASE"/>
    <property type="match status" value="1"/>
</dbReference>
<dbReference type="NCBIfam" id="TIGR00197">
    <property type="entry name" value="yjeF_nterm"/>
    <property type="match status" value="1"/>
</dbReference>
<keyword evidence="6 17" id="KW-0547">Nucleotide-binding</keyword>
<dbReference type="PROSITE" id="PS01050">
    <property type="entry name" value="YJEF_C_2"/>
    <property type="match status" value="1"/>
</dbReference>
<protein>
    <recommendedName>
        <fullName evidence="19">Bifunctional NAD(P)H-hydrate repair enzyme</fullName>
    </recommendedName>
    <alternativeName>
        <fullName evidence="19">Nicotinamide nucleotide repair protein</fullName>
    </alternativeName>
    <domain>
        <recommendedName>
            <fullName evidence="19">ADP-dependent (S)-NAD(P)H-hydrate dehydratase</fullName>
            <ecNumber evidence="19">4.2.1.136</ecNumber>
        </recommendedName>
        <alternativeName>
            <fullName evidence="19">ADP-dependent NAD(P)HX dehydratase</fullName>
        </alternativeName>
    </domain>
    <domain>
        <recommendedName>
            <fullName evidence="19">NAD(P)H-hydrate epimerase</fullName>
            <ecNumber evidence="19">5.1.99.6</ecNumber>
        </recommendedName>
    </domain>
</protein>
<comment type="cofactor">
    <cofactor evidence="17">
        <name>Mg(2+)</name>
        <dbReference type="ChEBI" id="CHEBI:18420"/>
    </cofactor>
</comment>
<feature type="binding site" evidence="17">
    <location>
        <position position="463"/>
    </location>
    <ligand>
        <name>(6S)-NADPHX</name>
        <dbReference type="ChEBI" id="CHEBI:64076"/>
    </ligand>
</feature>
<dbReference type="InterPro" id="IPR000631">
    <property type="entry name" value="CARKD"/>
</dbReference>
<comment type="cofactor">
    <cofactor evidence="18 19">
        <name>K(+)</name>
        <dbReference type="ChEBI" id="CHEBI:29103"/>
    </cofactor>
    <text evidence="18 19">Binds 1 potassium ion per subunit.</text>
</comment>
<evidence type="ECO:0000256" key="10">
    <source>
        <dbReference type="ARBA" id="ARBA00023027"/>
    </source>
</evidence>
<evidence type="ECO:0000256" key="14">
    <source>
        <dbReference type="ARBA" id="ARBA00025153"/>
    </source>
</evidence>
<comment type="function">
    <text evidence="17">Catalyzes the dehydration of the S-form of NAD(P)HX at the expense of ADP, which is converted to AMP. Together with NAD(P)HX epimerase, which catalyzes the epimerization of the S- and R-forms, the enzyme allows the repair of both epimers of NAD(P)HX, a damaged form of NAD(P)H that is a result of enzymatic or heat-dependent hydration.</text>
</comment>
<evidence type="ECO:0000256" key="12">
    <source>
        <dbReference type="ARBA" id="ARBA00023239"/>
    </source>
</evidence>
<dbReference type="Proteomes" id="UP001238603">
    <property type="component" value="Unassembled WGS sequence"/>
</dbReference>
<dbReference type="InterPro" id="IPR029056">
    <property type="entry name" value="Ribokinase-like"/>
</dbReference>
<evidence type="ECO:0000256" key="15">
    <source>
        <dbReference type="ARBA" id="ARBA00048238"/>
    </source>
</evidence>
<keyword evidence="12 17" id="KW-0456">Lyase</keyword>
<reference evidence="22 23" key="1">
    <citation type="submission" date="2023-06" db="EMBL/GenBank/DDBJ databases">
        <title>Pelomonas sp. APW6 16S ribosomal RNA gene genome sequencing and assembly.</title>
        <authorList>
            <person name="Woo H."/>
        </authorList>
    </citation>
    <scope>NUCLEOTIDE SEQUENCE [LARGE SCALE GENOMIC DNA]</scope>
    <source>
        <strain evidence="22 23">APW6</strain>
    </source>
</reference>
<keyword evidence="8 17" id="KW-0521">NADP</keyword>
<comment type="similarity">
    <text evidence="4 19">In the C-terminal section; belongs to the NnrD/CARKD family.</text>
</comment>
<comment type="catalytic activity">
    <reaction evidence="16 17 19">
        <text>(6S)-NADPHX + ADP = AMP + phosphate + NADPH + H(+)</text>
        <dbReference type="Rhea" id="RHEA:32235"/>
        <dbReference type="ChEBI" id="CHEBI:15378"/>
        <dbReference type="ChEBI" id="CHEBI:43474"/>
        <dbReference type="ChEBI" id="CHEBI:57783"/>
        <dbReference type="ChEBI" id="CHEBI:64076"/>
        <dbReference type="ChEBI" id="CHEBI:456215"/>
        <dbReference type="ChEBI" id="CHEBI:456216"/>
        <dbReference type="EC" id="4.2.1.136"/>
    </reaction>
</comment>
<dbReference type="EC" id="4.2.1.136" evidence="19"/>
<dbReference type="Gene3D" id="3.40.1190.20">
    <property type="match status" value="1"/>
</dbReference>
<dbReference type="PROSITE" id="PS51383">
    <property type="entry name" value="YJEF_C_3"/>
    <property type="match status" value="1"/>
</dbReference>
<evidence type="ECO:0000313" key="23">
    <source>
        <dbReference type="Proteomes" id="UP001238603"/>
    </source>
</evidence>
<dbReference type="RefSeq" id="WP_285982321.1">
    <property type="nucleotide sequence ID" value="NZ_JASVDS010000002.1"/>
</dbReference>
<feature type="binding site" evidence="17">
    <location>
        <begin position="433"/>
        <end position="437"/>
    </location>
    <ligand>
        <name>AMP</name>
        <dbReference type="ChEBI" id="CHEBI:456215"/>
    </ligand>
</feature>
<evidence type="ECO:0000256" key="17">
    <source>
        <dbReference type="HAMAP-Rule" id="MF_01965"/>
    </source>
</evidence>
<feature type="binding site" evidence="18">
    <location>
        <position position="66"/>
    </location>
    <ligand>
        <name>K(+)</name>
        <dbReference type="ChEBI" id="CHEBI:29103"/>
    </ligand>
</feature>
<evidence type="ECO:0000256" key="9">
    <source>
        <dbReference type="ARBA" id="ARBA00022958"/>
    </source>
</evidence>
<comment type="catalytic activity">
    <reaction evidence="15 17 19">
        <text>(6S)-NADHX + ADP = AMP + phosphate + NADH + H(+)</text>
        <dbReference type="Rhea" id="RHEA:32223"/>
        <dbReference type="ChEBI" id="CHEBI:15378"/>
        <dbReference type="ChEBI" id="CHEBI:43474"/>
        <dbReference type="ChEBI" id="CHEBI:57945"/>
        <dbReference type="ChEBI" id="CHEBI:64074"/>
        <dbReference type="ChEBI" id="CHEBI:456215"/>
        <dbReference type="ChEBI" id="CHEBI:456216"/>
        <dbReference type="EC" id="4.2.1.136"/>
    </reaction>
</comment>
<sequence>MIEVLPHGGRHPLFSTSGCRTLEAEALAAAPAHALMARAGLAVARLALAVAPHARRVWVACGPGNNGGDGLVAARHLALQGLDVHVSLLNAGKPLPADAQWALDALAPLTSAPNGHVRLGAAPCPPADCDLFIDALLGLGVQRPPQGALAEAIAALRAGGVPVLSVDLPSGLQGDTGQPCQDADGRPGAVARADHTLCLLSLKPGLFTAQGRDLAGRIWLDTLGLHVPRGDAGWLIAPGDPGRPPAPDVRAHASHKGSYGQVLVVGGAAHMQGAAELAACAALAAGAGKVFVKTLSLGPEHIRRAAEHRRPELMDWPDGSAGRLDDSTAWQDLTLVAGCGAGTALDSAGLLQPLLQHAHRLVLDADGLNSVATNALARQALGSRRARGLQTVLTPHPLEAARLLGHTVGQVQNDRLGAARALSAAFDCTVVLKGSGTLIASPGEPLHLNGSGNAALAGAGTGDVLAGWMGGLWAQQSREAPHEVATRSVARHGEAAQGARAPLRAADLIEQMHALQPPLP</sequence>
<evidence type="ECO:0000256" key="19">
    <source>
        <dbReference type="PIRNR" id="PIRNR017184"/>
    </source>
</evidence>
<comment type="catalytic activity">
    <reaction evidence="2 18 19">
        <text>(6R)-NADPHX = (6S)-NADPHX</text>
        <dbReference type="Rhea" id="RHEA:32227"/>
        <dbReference type="ChEBI" id="CHEBI:64076"/>
        <dbReference type="ChEBI" id="CHEBI:64077"/>
        <dbReference type="EC" id="5.1.99.6"/>
    </reaction>
</comment>
<accession>A0ABT7LHB9</accession>
<dbReference type="CDD" id="cd01171">
    <property type="entry name" value="YXKO-related"/>
    <property type="match status" value="1"/>
</dbReference>
<comment type="subunit">
    <text evidence="17">Homotetramer.</text>
</comment>
<evidence type="ECO:0000256" key="18">
    <source>
        <dbReference type="HAMAP-Rule" id="MF_01966"/>
    </source>
</evidence>
<feature type="binding site" evidence="18">
    <location>
        <position position="134"/>
    </location>
    <ligand>
        <name>K(+)</name>
        <dbReference type="ChEBI" id="CHEBI:29103"/>
    </ligand>
</feature>
<dbReference type="PROSITE" id="PS51385">
    <property type="entry name" value="YJEF_N"/>
    <property type="match status" value="1"/>
</dbReference>
<evidence type="ECO:0000256" key="5">
    <source>
        <dbReference type="ARBA" id="ARBA00022723"/>
    </source>
</evidence>
<proteinExistence type="inferred from homology"/>
<feature type="binding site" evidence="17">
    <location>
        <position position="396"/>
    </location>
    <ligand>
        <name>(6S)-NADPHX</name>
        <dbReference type="ChEBI" id="CHEBI:64076"/>
    </ligand>
</feature>
<dbReference type="PANTHER" id="PTHR12592">
    <property type="entry name" value="ATP-DEPENDENT (S)-NAD(P)H-HYDRATE DEHYDRATASE FAMILY MEMBER"/>
    <property type="match status" value="1"/>
</dbReference>
<comment type="caution">
    <text evidence="18">Lacks conserved residue(s) required for the propagation of feature annotation.</text>
</comment>
<keyword evidence="11 18" id="KW-0413">Isomerase</keyword>
<evidence type="ECO:0000256" key="13">
    <source>
        <dbReference type="ARBA" id="ARBA00023268"/>
    </source>
</evidence>
<name>A0ABT7LHB9_9BURK</name>
<keyword evidence="9 18" id="KW-0630">Potassium</keyword>
<evidence type="ECO:0000256" key="3">
    <source>
        <dbReference type="ARBA" id="ARBA00006001"/>
    </source>
</evidence>
<evidence type="ECO:0000256" key="1">
    <source>
        <dbReference type="ARBA" id="ARBA00000013"/>
    </source>
</evidence>